<dbReference type="RefSeq" id="WP_236994786.1">
    <property type="nucleotide sequence ID" value="NZ_CP018632.1"/>
</dbReference>
<organism evidence="2 3">
    <name type="scientific">Granulosicoccus antarcticus IMCC3135</name>
    <dbReference type="NCBI Taxonomy" id="1192854"/>
    <lineage>
        <taxon>Bacteria</taxon>
        <taxon>Pseudomonadati</taxon>
        <taxon>Pseudomonadota</taxon>
        <taxon>Gammaproteobacteria</taxon>
        <taxon>Chromatiales</taxon>
        <taxon>Granulosicoccaceae</taxon>
        <taxon>Granulosicoccus</taxon>
    </lineage>
</organism>
<dbReference type="Proteomes" id="UP000250079">
    <property type="component" value="Chromosome"/>
</dbReference>
<dbReference type="PANTHER" id="PTHR11012">
    <property type="entry name" value="PROTEIN KINASE-LIKE DOMAIN-CONTAINING"/>
    <property type="match status" value="1"/>
</dbReference>
<dbReference type="Gene3D" id="3.90.1200.10">
    <property type="match status" value="1"/>
</dbReference>
<reference evidence="2 3" key="1">
    <citation type="submission" date="2016-12" db="EMBL/GenBank/DDBJ databases">
        <authorList>
            <person name="Song W.-J."/>
            <person name="Kurnit D.M."/>
        </authorList>
    </citation>
    <scope>NUCLEOTIDE SEQUENCE [LARGE SCALE GENOMIC DNA]</scope>
    <source>
        <strain evidence="2 3">IMCC3135</strain>
    </source>
</reference>
<dbReference type="InterPro" id="IPR004119">
    <property type="entry name" value="EcKL"/>
</dbReference>
<name>A0A2Z2NZ36_9GAMM</name>
<sequence length="327" mass="36922">MVTAMQERVIEFVKESLNASQVAVDEQLQALWGAQGFLLRLSTDVPGHETVIVKCIAPRSDSSHPRGWNTSRSFQRKTHSYEVECHWYEHFAQRCTPGCKVPQLLGIQREEHGSLILLEDLATEYPVLRNRLMVSEVAVCLRWLAEFHALFLDDAGEGLWSQGCYWHLETRPDEWQAMAEGPLKQAASWLDERLQKARFRTLVHGDAKVANFCFSDDMASVSAVDFQYVGKGCGMSDVVYLLGSCLSEADCRQHEQALLDSYFLHLSVCLPTSASAVEAEWRSLFAIAWADFHRFLMGWMPEHDKINPYTETLVGQALALSSSSSND</sequence>
<proteinExistence type="predicted"/>
<evidence type="ECO:0000259" key="1">
    <source>
        <dbReference type="SMART" id="SM00587"/>
    </source>
</evidence>
<accession>A0A2Z2NZ36</accession>
<dbReference type="AlphaFoldDB" id="A0A2Z2NZ36"/>
<gene>
    <name evidence="2" type="ORF">IMCC3135_14760</name>
</gene>
<dbReference type="KEGG" id="gai:IMCC3135_14760"/>
<dbReference type="SMART" id="SM00587">
    <property type="entry name" value="CHK"/>
    <property type="match status" value="1"/>
</dbReference>
<protein>
    <recommendedName>
        <fullName evidence="1">CHK kinase-like domain-containing protein</fullName>
    </recommendedName>
</protein>
<dbReference type="PANTHER" id="PTHR11012:SF30">
    <property type="entry name" value="PROTEIN KINASE-LIKE DOMAIN-CONTAINING"/>
    <property type="match status" value="1"/>
</dbReference>
<dbReference type="InterPro" id="IPR015897">
    <property type="entry name" value="CHK_kinase-like"/>
</dbReference>
<dbReference type="EMBL" id="CP018632">
    <property type="protein sequence ID" value="ASJ73037.1"/>
    <property type="molecule type" value="Genomic_DNA"/>
</dbReference>
<dbReference type="InterPro" id="IPR011009">
    <property type="entry name" value="Kinase-like_dom_sf"/>
</dbReference>
<dbReference type="Pfam" id="PF02958">
    <property type="entry name" value="EcKL"/>
    <property type="match status" value="1"/>
</dbReference>
<evidence type="ECO:0000313" key="3">
    <source>
        <dbReference type="Proteomes" id="UP000250079"/>
    </source>
</evidence>
<feature type="domain" description="CHK kinase-like" evidence="1">
    <location>
        <begin position="116"/>
        <end position="272"/>
    </location>
</feature>
<keyword evidence="3" id="KW-1185">Reference proteome</keyword>
<evidence type="ECO:0000313" key="2">
    <source>
        <dbReference type="EMBL" id="ASJ73037.1"/>
    </source>
</evidence>
<dbReference type="SUPFAM" id="SSF56112">
    <property type="entry name" value="Protein kinase-like (PK-like)"/>
    <property type="match status" value="1"/>
</dbReference>